<dbReference type="EMBL" id="VNJK01000001">
    <property type="protein sequence ID" value="TVX93645.1"/>
    <property type="molecule type" value="Genomic_DNA"/>
</dbReference>
<keyword evidence="5 6" id="KW-0472">Membrane</keyword>
<feature type="signal peptide" evidence="7">
    <location>
        <begin position="1"/>
        <end position="28"/>
    </location>
</feature>
<evidence type="ECO:0000256" key="7">
    <source>
        <dbReference type="SAM" id="SignalP"/>
    </source>
</evidence>
<dbReference type="Proteomes" id="UP000318102">
    <property type="component" value="Unassembled WGS sequence"/>
</dbReference>
<dbReference type="GO" id="GO:0005886">
    <property type="term" value="C:plasma membrane"/>
    <property type="evidence" value="ECO:0007669"/>
    <property type="project" value="UniProtKB-SubCell"/>
</dbReference>
<reference evidence="8 9" key="1">
    <citation type="submission" date="2019-07" db="EMBL/GenBank/DDBJ databases">
        <authorList>
            <person name="Kim J."/>
        </authorList>
    </citation>
    <scope>NUCLEOTIDE SEQUENCE [LARGE SCALE GENOMIC DNA]</scope>
    <source>
        <strain evidence="8 9">N4</strain>
    </source>
</reference>
<evidence type="ECO:0000256" key="6">
    <source>
        <dbReference type="SAM" id="Phobius"/>
    </source>
</evidence>
<protein>
    <submittedName>
        <fullName evidence="8">Cellulose biosynthesis cyclic di-GMP-binding regulatory protein BcsB</fullName>
    </submittedName>
</protein>
<dbReference type="Gene3D" id="2.60.120.260">
    <property type="entry name" value="Galactose-binding domain-like"/>
    <property type="match status" value="2"/>
</dbReference>
<keyword evidence="3 6" id="KW-0812">Transmembrane</keyword>
<evidence type="ECO:0000256" key="4">
    <source>
        <dbReference type="ARBA" id="ARBA00022989"/>
    </source>
</evidence>
<comment type="subcellular location">
    <subcellularLocation>
        <location evidence="1">Cell membrane</location>
        <topology evidence="1">Single-pass membrane protein</topology>
    </subcellularLocation>
</comment>
<dbReference type="PANTHER" id="PTHR39083">
    <property type="entry name" value="CYCLIC DI-GMP-BINDING PROTEIN"/>
    <property type="match status" value="1"/>
</dbReference>
<organism evidence="8 9">
    <name type="scientific">Paenibacillus agilis</name>
    <dbReference type="NCBI Taxonomy" id="3020863"/>
    <lineage>
        <taxon>Bacteria</taxon>
        <taxon>Bacillati</taxon>
        <taxon>Bacillota</taxon>
        <taxon>Bacilli</taxon>
        <taxon>Bacillales</taxon>
        <taxon>Paenibacillaceae</taxon>
        <taxon>Paenibacillus</taxon>
    </lineage>
</organism>
<gene>
    <name evidence="8" type="ORF">FPZ44_11590</name>
</gene>
<dbReference type="AlphaFoldDB" id="A0A559J179"/>
<evidence type="ECO:0000256" key="1">
    <source>
        <dbReference type="ARBA" id="ARBA00004162"/>
    </source>
</evidence>
<keyword evidence="7" id="KW-0732">Signal</keyword>
<keyword evidence="4 6" id="KW-1133">Transmembrane helix</keyword>
<keyword evidence="2" id="KW-1003">Cell membrane</keyword>
<dbReference type="Pfam" id="PF03170">
    <property type="entry name" value="BcsB"/>
    <property type="match status" value="1"/>
</dbReference>
<name>A0A559J179_9BACL</name>
<evidence type="ECO:0000256" key="3">
    <source>
        <dbReference type="ARBA" id="ARBA00022692"/>
    </source>
</evidence>
<feature type="transmembrane region" description="Helical" evidence="6">
    <location>
        <begin position="662"/>
        <end position="684"/>
    </location>
</feature>
<sequence>MMRRSLLIGITCICMLLVQLVQPMAVTAAEVSNVKVYETPMTNTNTSLSGAMTSKHFQFQTEPFWKAKNATITLDYKASQLAINDRSSVTLSMNGTKFYSFRPKVADQVKQQLAVVVPAELLVKGNNTLSVTGSIQTTINDQICVPPDRHDNWLEIYKTSTVAVKYDTEAFSGSIRDFNARFTGMDTIRADSNVIVVPEQSSSSELEAAVHALSGFAKSNRLKSDTIPIQKFDAASMDHKKWIVAVALYDQLPAVLKTSLEQQDLSKQALIQVVSWSGKPTLVVTSQDANMLVKAGRLIANQELIMQMNGSSKIVTESTDVNTAAVNVSKQVTLTETGDEVKGPMRQEKSYFIALPANRSIADASKISLDMRYAKNLDFDRSMVTVYVNDKPIGSKKLTSELANSDTLTLTIPKNLDISGNFMVTVAFDLEMKHGTCIRPQDEMPWAYITKDSMLQLNTKDKTELLFNNYPSPFLRDGSFNQVAVVMPKERDNYTYLALSNLFNLLGQYAEGNTGNIHFYEDTVAGSELTNYNVIAIGSYANNKVIRDQNAKLYFQYAADGAGFISNEKMSIDQDYGKRLGTLQLIESPYKDGHGLLAVTGASSEYYYLASKLLGSEEQKWKVFGDSVAADKDGQVFAHRFKQQAEQNEQSLVSNIMERSDVLGFMVAVMLIIVLILVSLIFLIRKYRKKRRQNDET</sequence>
<evidence type="ECO:0000313" key="9">
    <source>
        <dbReference type="Proteomes" id="UP000318102"/>
    </source>
</evidence>
<dbReference type="OrthoDB" id="2655838at2"/>
<proteinExistence type="predicted"/>
<evidence type="ECO:0000256" key="5">
    <source>
        <dbReference type="ARBA" id="ARBA00023136"/>
    </source>
</evidence>
<dbReference type="GO" id="GO:0006011">
    <property type="term" value="P:UDP-alpha-D-glucose metabolic process"/>
    <property type="evidence" value="ECO:0007669"/>
    <property type="project" value="InterPro"/>
</dbReference>
<comment type="caution">
    <text evidence="8">The sequence shown here is derived from an EMBL/GenBank/DDBJ whole genome shotgun (WGS) entry which is preliminary data.</text>
</comment>
<evidence type="ECO:0000313" key="8">
    <source>
        <dbReference type="EMBL" id="TVX93645.1"/>
    </source>
</evidence>
<keyword evidence="9" id="KW-1185">Reference proteome</keyword>
<feature type="chain" id="PRO_5021834432" evidence="7">
    <location>
        <begin position="29"/>
        <end position="697"/>
    </location>
</feature>
<accession>A0A559J179</accession>
<dbReference type="PANTHER" id="PTHR39083:SF1">
    <property type="entry name" value="CYCLIC DI-GMP-BINDING PROTEIN"/>
    <property type="match status" value="1"/>
</dbReference>
<dbReference type="InterPro" id="IPR018513">
    <property type="entry name" value="Cell_synthase_bac"/>
</dbReference>
<evidence type="ECO:0000256" key="2">
    <source>
        <dbReference type="ARBA" id="ARBA00022475"/>
    </source>
</evidence>